<dbReference type="GO" id="GO:0005524">
    <property type="term" value="F:ATP binding"/>
    <property type="evidence" value="ECO:0007669"/>
    <property type="project" value="UniProtKB-UniRule"/>
</dbReference>
<dbReference type="Pfam" id="PF13535">
    <property type="entry name" value="ATP-grasp_4"/>
    <property type="match status" value="1"/>
</dbReference>
<dbReference type="InterPro" id="IPR011761">
    <property type="entry name" value="ATP-grasp"/>
</dbReference>
<evidence type="ECO:0000259" key="5">
    <source>
        <dbReference type="PROSITE" id="PS50975"/>
    </source>
</evidence>
<gene>
    <name evidence="6" type="ORF">BN4615_P5185</name>
</gene>
<dbReference type="PANTHER" id="PTHR43585:SF2">
    <property type="entry name" value="ATP-GRASP ENZYME FSQD"/>
    <property type="match status" value="1"/>
</dbReference>
<dbReference type="SUPFAM" id="SSF56059">
    <property type="entry name" value="Glutathione synthetase ATP-binding domain-like"/>
    <property type="match status" value="1"/>
</dbReference>
<protein>
    <submittedName>
        <fullName evidence="6">Putative ligase/carboxylase protein</fullName>
    </submittedName>
</protein>
<dbReference type="PANTHER" id="PTHR43585">
    <property type="entry name" value="FUMIPYRROLE BIOSYNTHESIS PROTEIN C"/>
    <property type="match status" value="1"/>
</dbReference>
<evidence type="ECO:0000256" key="4">
    <source>
        <dbReference type="PROSITE-ProRule" id="PRU00409"/>
    </source>
</evidence>
<sequence>MARPSILYVIPAMGGPAPEYALPRLHRCGDVHALLSAPPTPAHERHLRQWCRSVRVLDADAKMPGDLVTAAREVGARAVVAFSEFAIAAVAEACQELGLHGPGPNITFSRDKVAMRQAWRERGLPVPDFVPVRTLGDLQYADGVLRRPYLLKPSWMAGSQGQVLVGTGTDLGEAWRRATADIADTDRQGLHDFLPAGRGARFIAENLIEASAPSWYEADGFGDYVSVEGLVAAGRYHPLCVTARLPTIPPFVELSFHQPTVMAPELQRRIEEHVRAGVDCLGLEYSATHTEIKLQRDQGLCLIENNARLPGAMIPRLMEEAFGLNLIELHVRSLLGEDLDLPGRMLTESPRPGAVAMLMLLPTDSRGRPWQSRPAFRPELVDWSSLVSPGTEVEVVPGLTRPSGSPIPDFSPSGGTRNYLGTVFVRAADPLTLRDDCYRITDGFEAELRRHP</sequence>
<keyword evidence="1 6" id="KW-0436">Ligase</keyword>
<evidence type="ECO:0000256" key="2">
    <source>
        <dbReference type="ARBA" id="ARBA00022741"/>
    </source>
</evidence>
<dbReference type="EMBL" id="LT559118">
    <property type="protein sequence ID" value="SBO95669.1"/>
    <property type="molecule type" value="Genomic_DNA"/>
</dbReference>
<dbReference type="Gene3D" id="3.30.470.20">
    <property type="entry name" value="ATP-grasp fold, B domain"/>
    <property type="match status" value="1"/>
</dbReference>
<keyword evidence="2 4" id="KW-0547">Nucleotide-binding</keyword>
<evidence type="ECO:0000256" key="3">
    <source>
        <dbReference type="ARBA" id="ARBA00022840"/>
    </source>
</evidence>
<name>A0A1M4E9R6_9ACTN</name>
<dbReference type="PROSITE" id="PS50975">
    <property type="entry name" value="ATP_GRASP"/>
    <property type="match status" value="1"/>
</dbReference>
<evidence type="ECO:0000313" key="6">
    <source>
        <dbReference type="EMBL" id="SBO95669.1"/>
    </source>
</evidence>
<organism evidence="6">
    <name type="scientific">Nonomuraea gerenzanensis</name>
    <dbReference type="NCBI Taxonomy" id="93944"/>
    <lineage>
        <taxon>Bacteria</taxon>
        <taxon>Bacillati</taxon>
        <taxon>Actinomycetota</taxon>
        <taxon>Actinomycetes</taxon>
        <taxon>Streptosporangiales</taxon>
        <taxon>Streptosporangiaceae</taxon>
        <taxon>Nonomuraea</taxon>
    </lineage>
</organism>
<dbReference type="GO" id="GO:0016874">
    <property type="term" value="F:ligase activity"/>
    <property type="evidence" value="ECO:0007669"/>
    <property type="project" value="UniProtKB-KW"/>
</dbReference>
<dbReference type="InterPro" id="IPR052032">
    <property type="entry name" value="ATP-dep_AA_Ligase"/>
</dbReference>
<dbReference type="RefSeq" id="WP_225275027.1">
    <property type="nucleotide sequence ID" value="NZ_CP084058.1"/>
</dbReference>
<dbReference type="AlphaFoldDB" id="A0A1M4E9R6"/>
<accession>A0A1M4E9R6</accession>
<proteinExistence type="predicted"/>
<reference evidence="6" key="1">
    <citation type="submission" date="2016-04" db="EMBL/GenBank/DDBJ databases">
        <authorList>
            <person name="Evans L.H."/>
            <person name="Alamgir A."/>
            <person name="Owens N."/>
            <person name="Weber N.D."/>
            <person name="Virtaneva K."/>
            <person name="Barbian K."/>
            <person name="Babar A."/>
            <person name="Rosenke K."/>
        </authorList>
    </citation>
    <scope>NUCLEOTIDE SEQUENCE</scope>
    <source>
        <strain evidence="6">Nono1</strain>
    </source>
</reference>
<evidence type="ECO:0000256" key="1">
    <source>
        <dbReference type="ARBA" id="ARBA00022598"/>
    </source>
</evidence>
<dbReference type="GO" id="GO:0046872">
    <property type="term" value="F:metal ion binding"/>
    <property type="evidence" value="ECO:0007669"/>
    <property type="project" value="InterPro"/>
</dbReference>
<keyword evidence="3 4" id="KW-0067">ATP-binding</keyword>
<feature type="domain" description="ATP-grasp" evidence="5">
    <location>
        <begin position="116"/>
        <end position="335"/>
    </location>
</feature>